<name>A0ABV2R0X3_9HYPH</name>
<accession>A0ABV2R0X3</accession>
<keyword evidence="2" id="KW-1185">Reference proteome</keyword>
<evidence type="ECO:0000313" key="2">
    <source>
        <dbReference type="Proteomes" id="UP001549321"/>
    </source>
</evidence>
<dbReference type="Proteomes" id="UP001549321">
    <property type="component" value="Unassembled WGS sequence"/>
</dbReference>
<dbReference type="EMBL" id="JBEPSM010000002">
    <property type="protein sequence ID" value="MET4634927.1"/>
    <property type="molecule type" value="Genomic_DNA"/>
</dbReference>
<evidence type="ECO:0000313" key="1">
    <source>
        <dbReference type="EMBL" id="MET4634927.1"/>
    </source>
</evidence>
<comment type="caution">
    <text evidence="1">The sequence shown here is derived from an EMBL/GenBank/DDBJ whole genome shotgun (WGS) entry which is preliminary data.</text>
</comment>
<protein>
    <submittedName>
        <fullName evidence="1">Uncharacterized protein</fullName>
    </submittedName>
</protein>
<sequence length="208" mass="24141">MPIPKETLTDVRRAYRLIWGYQRRIMDILNMMADEFDTHEFYCWKTLDRDPPAKRGTNPLKKWAWDLLPLYQASFLYTAVGSDRGSLKAGEWLLEFYVNSDDIDFKGYRAGEPDALKFLSPENSNSMISLVAWKCTRDTKADWFRDIWNYSDWPTSGDVLQIDDYPVRAIKLEFPIEDLDGKPAIKKAVSDFRALLKAKLEIAEPSIA</sequence>
<gene>
    <name evidence="1" type="ORF">ABIE08_002873</name>
</gene>
<reference evidence="1 2" key="1">
    <citation type="submission" date="2024-06" db="EMBL/GenBank/DDBJ databases">
        <title>Sorghum-associated microbial communities from plants grown in Nebraska, USA.</title>
        <authorList>
            <person name="Schachtman D."/>
        </authorList>
    </citation>
    <scope>NUCLEOTIDE SEQUENCE [LARGE SCALE GENOMIC DNA]</scope>
    <source>
        <strain evidence="1 2">3207</strain>
    </source>
</reference>
<organism evidence="1 2">
    <name type="scientific">Kaistia defluvii</name>
    <dbReference type="NCBI Taxonomy" id="410841"/>
    <lineage>
        <taxon>Bacteria</taxon>
        <taxon>Pseudomonadati</taxon>
        <taxon>Pseudomonadota</taxon>
        <taxon>Alphaproteobacteria</taxon>
        <taxon>Hyphomicrobiales</taxon>
        <taxon>Kaistiaceae</taxon>
        <taxon>Kaistia</taxon>
    </lineage>
</organism>
<proteinExistence type="predicted"/>
<dbReference type="RefSeq" id="WP_354552032.1">
    <property type="nucleotide sequence ID" value="NZ_JBEPSM010000002.1"/>
</dbReference>